<dbReference type="EMBL" id="LSSK01000009">
    <property type="protein sequence ID" value="OMH86218.1"/>
    <property type="molecule type" value="Genomic_DNA"/>
</dbReference>
<organism evidence="1 2">
    <name type="scientific">Zancudomyces culisetae</name>
    <name type="common">Gut fungus</name>
    <name type="synonym">Smittium culisetae</name>
    <dbReference type="NCBI Taxonomy" id="1213189"/>
    <lineage>
        <taxon>Eukaryota</taxon>
        <taxon>Fungi</taxon>
        <taxon>Fungi incertae sedis</taxon>
        <taxon>Zoopagomycota</taxon>
        <taxon>Kickxellomycotina</taxon>
        <taxon>Harpellomycetes</taxon>
        <taxon>Harpellales</taxon>
        <taxon>Legeriomycetaceae</taxon>
        <taxon>Zancudomyces</taxon>
    </lineage>
</organism>
<dbReference type="AlphaFoldDB" id="A0A1R1PZ15"/>
<evidence type="ECO:0000313" key="1">
    <source>
        <dbReference type="EMBL" id="OMH86218.1"/>
    </source>
</evidence>
<dbReference type="Proteomes" id="UP000188320">
    <property type="component" value="Unassembled WGS sequence"/>
</dbReference>
<name>A0A1R1PZ15_ZANCU</name>
<evidence type="ECO:0000313" key="2">
    <source>
        <dbReference type="Proteomes" id="UP000188320"/>
    </source>
</evidence>
<sequence>MQIKGKKSKGSFDLITNENLIDYHRFLLSRGVASLYMQYNDAEDWKENYSKQIEEIKRRATLKERGDESDDDQGEEREELWVYFIAEQIKGMVEKSAADREVEVVSTGELDWAALLIPVSDGNGQDFK</sequence>
<protein>
    <submittedName>
        <fullName evidence="1">Uncharacterized protein</fullName>
    </submittedName>
</protein>
<reference evidence="2" key="1">
    <citation type="submission" date="2017-01" db="EMBL/GenBank/DDBJ databases">
        <authorList>
            <person name="Wang Y."/>
            <person name="White M."/>
            <person name="Kvist S."/>
            <person name="Moncalvo J.-M."/>
        </authorList>
    </citation>
    <scope>NUCLEOTIDE SEQUENCE [LARGE SCALE GENOMIC DNA]</scope>
    <source>
        <strain evidence="2">COL-18-3</strain>
    </source>
</reference>
<accession>A0A1R1PZ15</accession>
<keyword evidence="2" id="KW-1185">Reference proteome</keyword>
<comment type="caution">
    <text evidence="1">The sequence shown here is derived from an EMBL/GenBank/DDBJ whole genome shotgun (WGS) entry which is preliminary data.</text>
</comment>
<gene>
    <name evidence="1" type="ORF">AX774_g108</name>
</gene>
<proteinExistence type="predicted"/>